<organism evidence="10 11">
    <name type="scientific">Blepharisma stoltei</name>
    <dbReference type="NCBI Taxonomy" id="1481888"/>
    <lineage>
        <taxon>Eukaryota</taxon>
        <taxon>Sar</taxon>
        <taxon>Alveolata</taxon>
        <taxon>Ciliophora</taxon>
        <taxon>Postciliodesmatophora</taxon>
        <taxon>Heterotrichea</taxon>
        <taxon>Heterotrichida</taxon>
        <taxon>Blepharismidae</taxon>
        <taxon>Blepharisma</taxon>
    </lineage>
</organism>
<feature type="repeat" description="ANK" evidence="8">
    <location>
        <begin position="44"/>
        <end position="76"/>
    </location>
</feature>
<dbReference type="Pfam" id="PF13637">
    <property type="entry name" value="Ank_4"/>
    <property type="match status" value="1"/>
</dbReference>
<dbReference type="EMBL" id="CAJZBQ010000037">
    <property type="protein sequence ID" value="CAG9324978.1"/>
    <property type="molecule type" value="Genomic_DNA"/>
</dbReference>
<keyword evidence="3" id="KW-0548">Nucleotidyltransferase</keyword>
<feature type="domain" description="SAM" evidence="9">
    <location>
        <begin position="262"/>
        <end position="328"/>
    </location>
</feature>
<dbReference type="GO" id="GO:0085020">
    <property type="term" value="P:protein K6-linked ubiquitination"/>
    <property type="evidence" value="ECO:0007669"/>
    <property type="project" value="TreeGrafter"/>
</dbReference>
<evidence type="ECO:0000256" key="1">
    <source>
        <dbReference type="ARBA" id="ARBA00012020"/>
    </source>
</evidence>
<dbReference type="InterPro" id="IPR013761">
    <property type="entry name" value="SAM/pointed_sf"/>
</dbReference>
<evidence type="ECO:0000256" key="4">
    <source>
        <dbReference type="ARBA" id="ARBA00022737"/>
    </source>
</evidence>
<dbReference type="InterPro" id="IPR002110">
    <property type="entry name" value="Ankyrin_rpt"/>
</dbReference>
<evidence type="ECO:0000256" key="6">
    <source>
        <dbReference type="ARBA" id="ARBA00024347"/>
    </source>
</evidence>
<dbReference type="InterPro" id="IPR001660">
    <property type="entry name" value="SAM"/>
</dbReference>
<evidence type="ECO:0000256" key="2">
    <source>
        <dbReference type="ARBA" id="ARBA00022676"/>
    </source>
</evidence>
<dbReference type="Proteomes" id="UP001162131">
    <property type="component" value="Unassembled WGS sequence"/>
</dbReference>
<dbReference type="InterPro" id="IPR036770">
    <property type="entry name" value="Ankyrin_rpt-contain_sf"/>
</dbReference>
<dbReference type="Gene3D" id="1.25.40.20">
    <property type="entry name" value="Ankyrin repeat-containing domain"/>
    <property type="match status" value="2"/>
</dbReference>
<comment type="catalytic activity">
    <reaction evidence="7">
        <text>NAD(+) + (ADP-D-ribosyl)n-acceptor = nicotinamide + (ADP-D-ribosyl)n+1-acceptor + H(+).</text>
        <dbReference type="EC" id="2.4.2.30"/>
    </reaction>
</comment>
<name>A0AAU9JH29_9CILI</name>
<feature type="repeat" description="ANK" evidence="8">
    <location>
        <begin position="77"/>
        <end position="109"/>
    </location>
</feature>
<reference evidence="10" key="1">
    <citation type="submission" date="2021-09" db="EMBL/GenBank/DDBJ databases">
        <authorList>
            <consortium name="AG Swart"/>
            <person name="Singh M."/>
            <person name="Singh A."/>
            <person name="Seah K."/>
            <person name="Emmerich C."/>
        </authorList>
    </citation>
    <scope>NUCLEOTIDE SEQUENCE</scope>
    <source>
        <strain evidence="10">ATCC30299</strain>
    </source>
</reference>
<keyword evidence="11" id="KW-1185">Reference proteome</keyword>
<dbReference type="SUPFAM" id="SSF48403">
    <property type="entry name" value="Ankyrin repeat"/>
    <property type="match status" value="1"/>
</dbReference>
<comment type="similarity">
    <text evidence="6">Belongs to the ARTD/PARP family.</text>
</comment>
<sequence>MTLQYNNQVDVMDLQKACRLGSLLEIKKAYSADPEKLNKKDESLGWTPLYRTVICNHIKATQFLLKHGADPNLPNNLGETPLHQTADNSQYEIAELLLTYHADPNLQQNDGDTPLHHAAFRGDEKMVELLLRYRGDPNIQNFMFGRSPLHYAVDCGHISSVKLLMKYGGNPFLPDRQEKRPIDLAQIKELQNTLNNGEKESESEIIFFDEDKLELGDTFGKGKTLNDSHEIENYEAPTPPIPQNFNFEPDSELSVLPKQNSNKLKPIYSWLESIELQELCDILCDAGYDDIESLIVQMNSAYPITRDELERIGIAAPGHQYRIIMKLEEDACICPKVLSLKSRSIGAESFWRCCNTPNNATLGPPLNMNLKEWLRSLKLEELYSHFIESGFDDYEMLIKQMFSRYPINDEMLKTEVGISKPGYRNRILAKLQEEVKVIEKREGIVIENTSKNASCEMCIIV</sequence>
<evidence type="ECO:0000256" key="5">
    <source>
        <dbReference type="ARBA" id="ARBA00023043"/>
    </source>
</evidence>
<comment type="caution">
    <text evidence="10">The sequence shown here is derived from an EMBL/GenBank/DDBJ whole genome shotgun (WGS) entry which is preliminary data.</text>
</comment>
<dbReference type="PROSITE" id="PS50105">
    <property type="entry name" value="SAM_DOMAIN"/>
    <property type="match status" value="2"/>
</dbReference>
<evidence type="ECO:0000256" key="8">
    <source>
        <dbReference type="PROSITE-ProRule" id="PRU00023"/>
    </source>
</evidence>
<dbReference type="SUPFAM" id="SSF47769">
    <property type="entry name" value="SAM/Pointed domain"/>
    <property type="match status" value="2"/>
</dbReference>
<evidence type="ECO:0000256" key="7">
    <source>
        <dbReference type="ARBA" id="ARBA00033987"/>
    </source>
</evidence>
<evidence type="ECO:0000259" key="9">
    <source>
        <dbReference type="PROSITE" id="PS50105"/>
    </source>
</evidence>
<dbReference type="Pfam" id="PF12796">
    <property type="entry name" value="Ank_2"/>
    <property type="match status" value="1"/>
</dbReference>
<dbReference type="GO" id="GO:0004842">
    <property type="term" value="F:ubiquitin-protein transferase activity"/>
    <property type="evidence" value="ECO:0007669"/>
    <property type="project" value="TreeGrafter"/>
</dbReference>
<dbReference type="PANTHER" id="PTHR24171">
    <property type="entry name" value="ANKYRIN REPEAT DOMAIN-CONTAINING PROTEIN 39-RELATED"/>
    <property type="match status" value="1"/>
</dbReference>
<dbReference type="PROSITE" id="PS50297">
    <property type="entry name" value="ANK_REP_REGION"/>
    <property type="match status" value="4"/>
</dbReference>
<dbReference type="EC" id="2.4.2.30" evidence="1"/>
<feature type="repeat" description="ANK" evidence="8">
    <location>
        <begin position="144"/>
        <end position="176"/>
    </location>
</feature>
<feature type="repeat" description="ANK" evidence="8">
    <location>
        <begin position="110"/>
        <end position="142"/>
    </location>
</feature>
<keyword evidence="3" id="KW-0808">Transferase</keyword>
<dbReference type="AlphaFoldDB" id="A0AAU9JH29"/>
<evidence type="ECO:0000313" key="11">
    <source>
        <dbReference type="Proteomes" id="UP001162131"/>
    </source>
</evidence>
<keyword evidence="5 8" id="KW-0040">ANK repeat</keyword>
<dbReference type="SMART" id="SM00454">
    <property type="entry name" value="SAM"/>
    <property type="match status" value="2"/>
</dbReference>
<dbReference type="Gene3D" id="1.10.150.50">
    <property type="entry name" value="Transcription Factor, Ets-1"/>
    <property type="match status" value="2"/>
</dbReference>
<keyword evidence="2" id="KW-0328">Glycosyltransferase</keyword>
<dbReference type="SMART" id="SM00248">
    <property type="entry name" value="ANK"/>
    <property type="match status" value="4"/>
</dbReference>
<proteinExistence type="inferred from homology"/>
<protein>
    <recommendedName>
        <fullName evidence="1">NAD(+) ADP-ribosyltransferase</fullName>
        <ecNumber evidence="1">2.4.2.30</ecNumber>
    </recommendedName>
</protein>
<dbReference type="GO" id="GO:0003950">
    <property type="term" value="F:NAD+ poly-ADP-ribosyltransferase activity"/>
    <property type="evidence" value="ECO:0007669"/>
    <property type="project" value="UniProtKB-EC"/>
</dbReference>
<dbReference type="PROSITE" id="PS50088">
    <property type="entry name" value="ANK_REPEAT"/>
    <property type="match status" value="4"/>
</dbReference>
<feature type="domain" description="SAM" evidence="9">
    <location>
        <begin position="369"/>
        <end position="437"/>
    </location>
</feature>
<dbReference type="Pfam" id="PF07647">
    <property type="entry name" value="SAM_2"/>
    <property type="match status" value="2"/>
</dbReference>
<dbReference type="GO" id="GO:0016779">
    <property type="term" value="F:nucleotidyltransferase activity"/>
    <property type="evidence" value="ECO:0007669"/>
    <property type="project" value="UniProtKB-KW"/>
</dbReference>
<evidence type="ECO:0000313" key="10">
    <source>
        <dbReference type="EMBL" id="CAG9324978.1"/>
    </source>
</evidence>
<gene>
    <name evidence="10" type="ORF">BSTOLATCC_MIC37724</name>
</gene>
<keyword evidence="4" id="KW-0677">Repeat</keyword>
<evidence type="ECO:0000256" key="3">
    <source>
        <dbReference type="ARBA" id="ARBA00022695"/>
    </source>
</evidence>
<accession>A0AAU9JH29</accession>